<comment type="caution">
    <text evidence="2">The sequence shown here is derived from an EMBL/GenBank/DDBJ whole genome shotgun (WGS) entry which is preliminary data.</text>
</comment>
<dbReference type="AlphaFoldDB" id="D3AVF4"/>
<accession>D3AVF4</accession>
<protein>
    <submittedName>
        <fullName evidence="2">Uncharacterized protein</fullName>
    </submittedName>
</protein>
<feature type="non-terminal residue" evidence="2">
    <location>
        <position position="76"/>
    </location>
</feature>
<proteinExistence type="predicted"/>
<evidence type="ECO:0000313" key="2">
    <source>
        <dbReference type="EMBL" id="EFC94203.1"/>
    </source>
</evidence>
<dbReference type="RefSeq" id="WP_006778055.1">
    <property type="nucleotide sequence ID" value="NZ_GG668316.1"/>
</dbReference>
<dbReference type="Proteomes" id="UP000004968">
    <property type="component" value="Unassembled WGS sequence"/>
</dbReference>
<feature type="compositionally biased region" description="Basic and acidic residues" evidence="1">
    <location>
        <begin position="8"/>
        <end position="24"/>
    </location>
</feature>
<feature type="region of interest" description="Disordered" evidence="1">
    <location>
        <begin position="1"/>
        <end position="26"/>
    </location>
</feature>
<dbReference type="EMBL" id="ACIO01001290">
    <property type="protein sequence ID" value="EFC94203.1"/>
    <property type="molecule type" value="Genomic_DNA"/>
</dbReference>
<reference evidence="2 3" key="1">
    <citation type="submission" date="2010-01" db="EMBL/GenBank/DDBJ databases">
        <authorList>
            <person name="Weinstock G."/>
            <person name="Sodergren E."/>
            <person name="Clifton S."/>
            <person name="Fulton L."/>
            <person name="Fulton B."/>
            <person name="Courtney L."/>
            <person name="Fronick C."/>
            <person name="Harrison M."/>
            <person name="Strong C."/>
            <person name="Farmer C."/>
            <person name="Delahaunty K."/>
            <person name="Markovic C."/>
            <person name="Hall O."/>
            <person name="Minx P."/>
            <person name="Tomlinson C."/>
            <person name="Mitreva M."/>
            <person name="Nelson J."/>
            <person name="Hou S."/>
            <person name="Wollam A."/>
            <person name="Pepin K.H."/>
            <person name="Johnson M."/>
            <person name="Bhonagiri V."/>
            <person name="Nash W.E."/>
            <person name="Warren W."/>
            <person name="Chinwalla A."/>
            <person name="Mardis E.R."/>
            <person name="Wilson R.K."/>
        </authorList>
    </citation>
    <scope>NUCLEOTIDE SEQUENCE [LARGE SCALE GENOMIC DNA]</scope>
    <source>
        <strain evidence="2 3">DSM 13479</strain>
    </source>
</reference>
<dbReference type="HOGENOM" id="CLU_199700_1_0_9"/>
<evidence type="ECO:0000313" key="3">
    <source>
        <dbReference type="Proteomes" id="UP000004968"/>
    </source>
</evidence>
<gene>
    <name evidence="2" type="ORF">CLOSTHATH_07630</name>
</gene>
<organism evidence="2 3">
    <name type="scientific">Hungatella hathewayi DSM 13479</name>
    <dbReference type="NCBI Taxonomy" id="566550"/>
    <lineage>
        <taxon>Bacteria</taxon>
        <taxon>Bacillati</taxon>
        <taxon>Bacillota</taxon>
        <taxon>Clostridia</taxon>
        <taxon>Lachnospirales</taxon>
        <taxon>Lachnospiraceae</taxon>
        <taxon>Hungatella</taxon>
    </lineage>
</organism>
<name>D3AVF4_9FIRM</name>
<evidence type="ECO:0000256" key="1">
    <source>
        <dbReference type="SAM" id="MobiDB-lite"/>
    </source>
</evidence>
<sequence>MTRFTDSPYERMMTRRPEGGKEISRPPSLPHNHPCYGCGNYGSPCVGICHREMERWLEERKRKNECSDYIYQADCC</sequence>